<keyword evidence="2" id="KW-0378">Hydrolase</keyword>
<dbReference type="InterPro" id="IPR006016">
    <property type="entry name" value="UspA"/>
</dbReference>
<dbReference type="Gene3D" id="3.40.50.620">
    <property type="entry name" value="HUPs"/>
    <property type="match status" value="1"/>
</dbReference>
<dbReference type="EMBL" id="MCGO01000060">
    <property type="protein sequence ID" value="ORY35222.1"/>
    <property type="molecule type" value="Genomic_DNA"/>
</dbReference>
<dbReference type="SUPFAM" id="SSF52402">
    <property type="entry name" value="Adenine nucleotide alpha hydrolases-like"/>
    <property type="match status" value="1"/>
</dbReference>
<dbReference type="GO" id="GO:0016787">
    <property type="term" value="F:hydrolase activity"/>
    <property type="evidence" value="ECO:0007669"/>
    <property type="project" value="UniProtKB-KW"/>
</dbReference>
<evidence type="ECO:0000259" key="1">
    <source>
        <dbReference type="Pfam" id="PF00582"/>
    </source>
</evidence>
<keyword evidence="3" id="KW-1185">Reference proteome</keyword>
<reference evidence="2 3" key="1">
    <citation type="submission" date="2016-07" db="EMBL/GenBank/DDBJ databases">
        <title>Pervasive Adenine N6-methylation of Active Genes in Fungi.</title>
        <authorList>
            <consortium name="DOE Joint Genome Institute"/>
            <person name="Mondo S.J."/>
            <person name="Dannebaum R.O."/>
            <person name="Kuo R.C."/>
            <person name="Labutti K."/>
            <person name="Haridas S."/>
            <person name="Kuo A."/>
            <person name="Salamov A."/>
            <person name="Ahrendt S.R."/>
            <person name="Lipzen A."/>
            <person name="Sullivan W."/>
            <person name="Andreopoulos W.B."/>
            <person name="Clum A."/>
            <person name="Lindquist E."/>
            <person name="Daum C."/>
            <person name="Ramamoorthy G.K."/>
            <person name="Gryganskyi A."/>
            <person name="Culley D."/>
            <person name="Magnuson J.K."/>
            <person name="James T.Y."/>
            <person name="O'Malley M.A."/>
            <person name="Stajich J.E."/>
            <person name="Spatafora J.W."/>
            <person name="Visel A."/>
            <person name="Grigoriev I.V."/>
        </authorList>
    </citation>
    <scope>NUCLEOTIDE SEQUENCE [LARGE SCALE GENOMIC DNA]</scope>
    <source>
        <strain evidence="2 3">JEL800</strain>
    </source>
</reference>
<proteinExistence type="predicted"/>
<dbReference type="Proteomes" id="UP000193642">
    <property type="component" value="Unassembled WGS sequence"/>
</dbReference>
<dbReference type="CDD" id="cd23659">
    <property type="entry name" value="USP_At3g01520-like"/>
    <property type="match status" value="1"/>
</dbReference>
<protein>
    <submittedName>
        <fullName evidence="2">Adenine nucleotide alpha hydrolases-like protein</fullName>
    </submittedName>
</protein>
<organism evidence="2 3">
    <name type="scientific">Rhizoclosmatium globosum</name>
    <dbReference type="NCBI Taxonomy" id="329046"/>
    <lineage>
        <taxon>Eukaryota</taxon>
        <taxon>Fungi</taxon>
        <taxon>Fungi incertae sedis</taxon>
        <taxon>Chytridiomycota</taxon>
        <taxon>Chytridiomycota incertae sedis</taxon>
        <taxon>Chytridiomycetes</taxon>
        <taxon>Chytridiales</taxon>
        <taxon>Chytriomycetaceae</taxon>
        <taxon>Rhizoclosmatium</taxon>
    </lineage>
</organism>
<dbReference type="Pfam" id="PF00582">
    <property type="entry name" value="Usp"/>
    <property type="match status" value="1"/>
</dbReference>
<feature type="domain" description="UspA" evidence="1">
    <location>
        <begin position="31"/>
        <end position="171"/>
    </location>
</feature>
<dbReference type="InterPro" id="IPR014729">
    <property type="entry name" value="Rossmann-like_a/b/a_fold"/>
</dbReference>
<name>A0A1Y2BKD0_9FUNG</name>
<comment type="caution">
    <text evidence="2">The sequence shown here is derived from an EMBL/GenBank/DDBJ whole genome shotgun (WGS) entry which is preliminary data.</text>
</comment>
<sequence>MSATDTITIEPSETVQNLFQTSSSIPTQRIVAITVDESKFSEYAVTWAIKNYLQETDIVLLVHVRTPASEPLSLRTTDYSKKVMDGFVQISKDLLSGYMDILAEHEFRSRGISLAGKVKQTIVSYMNEVKPDVLLMGSRGPTLSRSLTKTLMPRTSDYCSTHCSCSVVVVKPTPEELLVLEEAEQESMNRGDSLKLASRVGLM</sequence>
<dbReference type="OrthoDB" id="843225at2759"/>
<dbReference type="STRING" id="329046.A0A1Y2BKD0"/>
<dbReference type="PANTHER" id="PTHR31964:SF113">
    <property type="entry name" value="USPA DOMAIN-CONTAINING PROTEIN"/>
    <property type="match status" value="1"/>
</dbReference>
<evidence type="ECO:0000313" key="3">
    <source>
        <dbReference type="Proteomes" id="UP000193642"/>
    </source>
</evidence>
<accession>A0A1Y2BKD0</accession>
<evidence type="ECO:0000313" key="2">
    <source>
        <dbReference type="EMBL" id="ORY35222.1"/>
    </source>
</evidence>
<gene>
    <name evidence="2" type="ORF">BCR33DRAFT_770679</name>
</gene>
<dbReference type="AlphaFoldDB" id="A0A1Y2BKD0"/>
<dbReference type="PANTHER" id="PTHR31964">
    <property type="entry name" value="ADENINE NUCLEOTIDE ALPHA HYDROLASES-LIKE SUPERFAMILY PROTEIN"/>
    <property type="match status" value="1"/>
</dbReference>